<feature type="transmembrane region" description="Helical" evidence="14">
    <location>
        <begin position="139"/>
        <end position="157"/>
    </location>
</feature>
<keyword evidence="3 14" id="KW-0813">Transport</keyword>
<dbReference type="GO" id="GO:0031402">
    <property type="term" value="F:sodium ion binding"/>
    <property type="evidence" value="ECO:0007669"/>
    <property type="project" value="UniProtKB-UniRule"/>
</dbReference>
<proteinExistence type="inferred from homology"/>
<evidence type="ECO:0000256" key="10">
    <source>
        <dbReference type="ARBA" id="ARBA00023136"/>
    </source>
</evidence>
<dbReference type="CDD" id="cd11475">
    <property type="entry name" value="SLC5sbd_PutP"/>
    <property type="match status" value="1"/>
</dbReference>
<evidence type="ECO:0000256" key="12">
    <source>
        <dbReference type="ARBA" id="ARBA00033708"/>
    </source>
</evidence>
<keyword evidence="4 14" id="KW-1003">Cell membrane</keyword>
<dbReference type="GO" id="GO:0005298">
    <property type="term" value="F:proline:sodium symporter activity"/>
    <property type="evidence" value="ECO:0007669"/>
    <property type="project" value="UniProtKB-UniRule"/>
</dbReference>
<keyword evidence="10 14" id="KW-0472">Membrane</keyword>
<dbReference type="EMBL" id="CADCTX010000383">
    <property type="protein sequence ID" value="CAA9316384.1"/>
    <property type="molecule type" value="Genomic_DNA"/>
</dbReference>
<dbReference type="InterPro" id="IPR038377">
    <property type="entry name" value="Na/Glc_symporter_sf"/>
</dbReference>
<evidence type="ECO:0000256" key="9">
    <source>
        <dbReference type="ARBA" id="ARBA00023065"/>
    </source>
</evidence>
<keyword evidence="5 14" id="KW-0812">Transmembrane</keyword>
<keyword evidence="14" id="KW-0029">Amino-acid transport</keyword>
<dbReference type="GO" id="GO:0005886">
    <property type="term" value="C:plasma membrane"/>
    <property type="evidence" value="ECO:0007669"/>
    <property type="project" value="UniProtKB-SubCell"/>
</dbReference>
<dbReference type="InterPro" id="IPR011851">
    <property type="entry name" value="Na/Pro_symporter"/>
</dbReference>
<evidence type="ECO:0000256" key="14">
    <source>
        <dbReference type="RuleBase" id="RU366012"/>
    </source>
</evidence>
<dbReference type="Pfam" id="PF00474">
    <property type="entry name" value="SSF"/>
    <property type="match status" value="1"/>
</dbReference>
<feature type="transmembrane region" description="Helical" evidence="14">
    <location>
        <begin position="387"/>
        <end position="418"/>
    </location>
</feature>
<evidence type="ECO:0000256" key="4">
    <source>
        <dbReference type="ARBA" id="ARBA00022475"/>
    </source>
</evidence>
<evidence type="ECO:0000256" key="11">
    <source>
        <dbReference type="ARBA" id="ARBA00023201"/>
    </source>
</evidence>
<feature type="transmembrane region" description="Helical" evidence="14">
    <location>
        <begin position="169"/>
        <end position="191"/>
    </location>
</feature>
<evidence type="ECO:0000256" key="13">
    <source>
        <dbReference type="RuleBase" id="RU362091"/>
    </source>
</evidence>
<dbReference type="InterPro" id="IPR001734">
    <property type="entry name" value="Na/solute_symporter"/>
</dbReference>
<gene>
    <name evidence="15" type="ORF">AVDCRST_MAG40-1249</name>
</gene>
<feature type="transmembrane region" description="Helical" evidence="14">
    <location>
        <begin position="203"/>
        <end position="223"/>
    </location>
</feature>
<keyword evidence="6 14" id="KW-0769">Symport</keyword>
<evidence type="ECO:0000313" key="15">
    <source>
        <dbReference type="EMBL" id="CAA9316384.1"/>
    </source>
</evidence>
<evidence type="ECO:0000256" key="2">
    <source>
        <dbReference type="ARBA" id="ARBA00006434"/>
    </source>
</evidence>
<protein>
    <recommendedName>
        <fullName evidence="14">Sodium/proline symporter</fullName>
    </recommendedName>
    <alternativeName>
        <fullName evidence="14">Proline permease</fullName>
    </alternativeName>
</protein>
<dbReference type="AlphaFoldDB" id="A0A6J4KWG4"/>
<keyword evidence="8 14" id="KW-0915">Sodium</keyword>
<evidence type="ECO:0000256" key="5">
    <source>
        <dbReference type="ARBA" id="ARBA00022692"/>
    </source>
</evidence>
<comment type="function">
    <text evidence="14">Catalyzes the sodium-dependent uptake of extracellular L-proline.</text>
</comment>
<comment type="catalytic activity">
    <reaction evidence="12">
        <text>L-proline(in) + Na(+)(in) = L-proline(out) + Na(+)(out)</text>
        <dbReference type="Rhea" id="RHEA:28967"/>
        <dbReference type="ChEBI" id="CHEBI:29101"/>
        <dbReference type="ChEBI" id="CHEBI:60039"/>
    </reaction>
</comment>
<sequence length="508" mass="52623">MTPLLLLLQKGAAAGPMQRVSDPTIVAVALAYFAVVAAISVWAARRTRTASDFFVAGHGIGLVALTVASVSTSVSGFAFIGGPGLLYTVGLGALFIVLPAAVTNVLGAWVLAKRMRLLGEARGLMTVPDAIGARYRSPLAQGLSGVAMLVAIVGYMATNALAMGYVLDAIFGVGITAGIWVGMGVTLAYSVAGGILAGVYNDVFQGTLMALASAAVFAVVLSLNDGLAGISRSIAPADPEFLSPFGKLTPLAALSFFFVFGMGSLGQPQAVHKYYMIRDPRQLKWYPLLKTLGQILVLLLFFGVGVGVRAMVADGRMPPLVRPDEATPSFLLRFTPALLAGLVFSGVAAATMSATNSFINIGAAVVTRDLPRAFGRALRNELRWARVATLAIAVVATVLAQLSGSLVAFLGIFGWGLFASTLVPSLAVGLNWAGATRAGAIASISVGLVVTLVLETLAFTKRFSFPAGVSGTAVALVLSLLVFFAVSWLTRANAAAELDPDVRLVMEV</sequence>
<dbReference type="Gene3D" id="1.20.1730.10">
    <property type="entry name" value="Sodium/glucose cotransporter"/>
    <property type="match status" value="1"/>
</dbReference>
<feature type="transmembrane region" description="Helical" evidence="14">
    <location>
        <begin position="337"/>
        <end position="366"/>
    </location>
</feature>
<evidence type="ECO:0000256" key="6">
    <source>
        <dbReference type="ARBA" id="ARBA00022847"/>
    </source>
</evidence>
<organism evidence="15">
    <name type="scientific">uncultured Gemmatimonadaceae bacterium</name>
    <dbReference type="NCBI Taxonomy" id="246130"/>
    <lineage>
        <taxon>Bacteria</taxon>
        <taxon>Pseudomonadati</taxon>
        <taxon>Gemmatimonadota</taxon>
        <taxon>Gemmatimonadia</taxon>
        <taxon>Gemmatimonadales</taxon>
        <taxon>Gemmatimonadaceae</taxon>
        <taxon>environmental samples</taxon>
    </lineage>
</organism>
<feature type="transmembrane region" description="Helical" evidence="14">
    <location>
        <begin position="287"/>
        <end position="312"/>
    </location>
</feature>
<keyword evidence="11 14" id="KW-0739">Sodium transport</keyword>
<dbReference type="PANTHER" id="PTHR48086">
    <property type="entry name" value="SODIUM/PROLINE SYMPORTER-RELATED"/>
    <property type="match status" value="1"/>
</dbReference>
<evidence type="ECO:0000256" key="7">
    <source>
        <dbReference type="ARBA" id="ARBA00022989"/>
    </source>
</evidence>
<reference evidence="15" key="1">
    <citation type="submission" date="2020-02" db="EMBL/GenBank/DDBJ databases">
        <authorList>
            <person name="Meier V. D."/>
        </authorList>
    </citation>
    <scope>NUCLEOTIDE SEQUENCE</scope>
    <source>
        <strain evidence="15">AVDCRST_MAG40</strain>
    </source>
</reference>
<feature type="transmembrane region" description="Helical" evidence="14">
    <location>
        <begin position="55"/>
        <end position="80"/>
    </location>
</feature>
<dbReference type="PROSITE" id="PS50283">
    <property type="entry name" value="NA_SOLUT_SYMP_3"/>
    <property type="match status" value="1"/>
</dbReference>
<comment type="subcellular location">
    <subcellularLocation>
        <location evidence="1 14">Cell membrane</location>
        <topology evidence="1 14">Multi-pass membrane protein</topology>
    </subcellularLocation>
</comment>
<keyword evidence="7 14" id="KW-1133">Transmembrane helix</keyword>
<feature type="transmembrane region" description="Helical" evidence="14">
    <location>
        <begin position="86"/>
        <end position="112"/>
    </location>
</feature>
<feature type="transmembrane region" description="Helical" evidence="14">
    <location>
        <begin position="248"/>
        <end position="266"/>
    </location>
</feature>
<evidence type="ECO:0000256" key="1">
    <source>
        <dbReference type="ARBA" id="ARBA00004651"/>
    </source>
</evidence>
<dbReference type="PANTHER" id="PTHR48086:SF3">
    <property type="entry name" value="SODIUM_PROLINE SYMPORTER"/>
    <property type="match status" value="1"/>
</dbReference>
<keyword evidence="9 14" id="KW-0406">Ion transport</keyword>
<comment type="similarity">
    <text evidence="2 13">Belongs to the sodium:solute symporter (SSF) (TC 2.A.21) family.</text>
</comment>
<dbReference type="InterPro" id="IPR050277">
    <property type="entry name" value="Sodium:Solute_Symporter"/>
</dbReference>
<dbReference type="GO" id="GO:0015824">
    <property type="term" value="P:proline transport"/>
    <property type="evidence" value="ECO:0007669"/>
    <property type="project" value="UniProtKB-UniRule"/>
</dbReference>
<accession>A0A6J4KWG4</accession>
<evidence type="ECO:0000256" key="8">
    <source>
        <dbReference type="ARBA" id="ARBA00023053"/>
    </source>
</evidence>
<feature type="transmembrane region" description="Helical" evidence="14">
    <location>
        <begin position="471"/>
        <end position="490"/>
    </location>
</feature>
<name>A0A6J4KWG4_9BACT</name>
<evidence type="ECO:0000256" key="3">
    <source>
        <dbReference type="ARBA" id="ARBA00022448"/>
    </source>
</evidence>
<feature type="transmembrane region" description="Helical" evidence="14">
    <location>
        <begin position="438"/>
        <end position="459"/>
    </location>
</feature>
<feature type="transmembrane region" description="Helical" evidence="14">
    <location>
        <begin position="24"/>
        <end position="43"/>
    </location>
</feature>